<dbReference type="Gene3D" id="2.60.120.580">
    <property type="entry name" value="Acetamidase/Formamidase-like domains"/>
    <property type="match status" value="1"/>
</dbReference>
<organism evidence="1 2">
    <name type="scientific">Luteimonas notoginsengisoli</name>
    <dbReference type="NCBI Taxonomy" id="1578200"/>
    <lineage>
        <taxon>Bacteria</taxon>
        <taxon>Pseudomonadati</taxon>
        <taxon>Pseudomonadota</taxon>
        <taxon>Gammaproteobacteria</taxon>
        <taxon>Lysobacterales</taxon>
        <taxon>Lysobacteraceae</taxon>
        <taxon>Luteimonas</taxon>
    </lineage>
</organism>
<proteinExistence type="predicted"/>
<evidence type="ECO:0000313" key="1">
    <source>
        <dbReference type="EMBL" id="MFC3659297.1"/>
    </source>
</evidence>
<dbReference type="PANTHER" id="PTHR31891:SF1">
    <property type="entry name" value="FORMAMIDASE C869.04-RELATED"/>
    <property type="match status" value="1"/>
</dbReference>
<evidence type="ECO:0000313" key="2">
    <source>
        <dbReference type="Proteomes" id="UP001595724"/>
    </source>
</evidence>
<keyword evidence="2" id="KW-1185">Reference proteome</keyword>
<dbReference type="Proteomes" id="UP001595724">
    <property type="component" value="Unassembled WGS sequence"/>
</dbReference>
<dbReference type="PANTHER" id="PTHR31891">
    <property type="entry name" value="FORMAMIDASE C869.04-RELATED"/>
    <property type="match status" value="1"/>
</dbReference>
<gene>
    <name evidence="1" type="ORF">ACFOM9_04275</name>
</gene>
<accession>A0ABV7UQS7</accession>
<dbReference type="InterPro" id="IPR004304">
    <property type="entry name" value="FmdA_AmdA"/>
</dbReference>
<reference evidence="2" key="1">
    <citation type="journal article" date="2019" name="Int. J. Syst. Evol. Microbiol.">
        <title>The Global Catalogue of Microorganisms (GCM) 10K type strain sequencing project: providing services to taxonomists for standard genome sequencing and annotation.</title>
        <authorList>
            <consortium name="The Broad Institute Genomics Platform"/>
            <consortium name="The Broad Institute Genome Sequencing Center for Infectious Disease"/>
            <person name="Wu L."/>
            <person name="Ma J."/>
        </authorList>
    </citation>
    <scope>NUCLEOTIDE SEQUENCE [LARGE SCALE GENOMIC DNA]</scope>
    <source>
        <strain evidence="2">KCTC 42211</strain>
    </source>
</reference>
<dbReference type="Pfam" id="PF03069">
    <property type="entry name" value="FmdA_AmdA"/>
    <property type="match status" value="1"/>
</dbReference>
<dbReference type="Gene3D" id="3.10.28.20">
    <property type="entry name" value="Acetamidase/Formamidase-like domains"/>
    <property type="match status" value="1"/>
</dbReference>
<protein>
    <submittedName>
        <fullName evidence="1">Acetamidase/formamidase family protein</fullName>
    </submittedName>
</protein>
<sequence>MLLPLLPLVAHARDDTWLLTVDRWGNAEYRTLSMSEAGTPLAGAFGGQAIHGSREGRRLAFTVGDPGSGGYRFEGLVEGGALLGRIEYPDPNDPAARVWHAARGRLLQPPPPSASQQRFVPENFSNVFTADADPVLVIRPGEVVATSTVDSGGVDLHGKTRALYGNPQTGPFFVWGARPGDVLAVRIRRLRLNRDFADSLDGFAARTMSAGMAARMRGLGNRVRWRLDRDAGMAMLEDAPAALSDYAVPVRPMLGGLGVAPDFGFAPFSAGDSGRFGGNMDYNGIVEGATVYLPVFQPGALLYLGDGHALQGDGETTQWALETSLDVEFVVDVLPPAPLATPRVESDDAMATLGQAGSLDEAVRLATAGMVQWLAQAYGLDDRESSLVIGTAAELRIATLAGRNAGVVLRVPKVRLDALDRQDAAAARGTAGDPG</sequence>
<dbReference type="SUPFAM" id="SSF141130">
    <property type="entry name" value="Acetamidase/Formamidase-like"/>
    <property type="match status" value="1"/>
</dbReference>
<name>A0ABV7UQS7_9GAMM</name>
<dbReference type="EMBL" id="JBHRYF010000001">
    <property type="protein sequence ID" value="MFC3659297.1"/>
    <property type="molecule type" value="Genomic_DNA"/>
</dbReference>
<dbReference type="RefSeq" id="WP_386706483.1">
    <property type="nucleotide sequence ID" value="NZ_JBHRYF010000001.1"/>
</dbReference>
<comment type="caution">
    <text evidence="1">The sequence shown here is derived from an EMBL/GenBank/DDBJ whole genome shotgun (WGS) entry which is preliminary data.</text>
</comment>